<dbReference type="PANTHER" id="PTHR11085">
    <property type="entry name" value="NAD-DEPENDENT PROTEIN DEACYLASE SIRTUIN-5, MITOCHONDRIAL-RELATED"/>
    <property type="match status" value="1"/>
</dbReference>
<protein>
    <recommendedName>
        <fullName evidence="3">NAD-dependent protein deacylase</fullName>
        <ecNumber evidence="3">2.3.1.286</ecNumber>
    </recommendedName>
    <alternativeName>
        <fullName evidence="3">Regulatory protein SIR2 homolog</fullName>
    </alternativeName>
</protein>
<dbReference type="Proteomes" id="UP000295830">
    <property type="component" value="Unassembled WGS sequence"/>
</dbReference>
<dbReference type="SUPFAM" id="SSF52467">
    <property type="entry name" value="DHS-like NAD/FAD-binding domain"/>
    <property type="match status" value="1"/>
</dbReference>
<dbReference type="Gene3D" id="3.40.50.1220">
    <property type="entry name" value="TPP-binding domain"/>
    <property type="match status" value="1"/>
</dbReference>
<keyword evidence="3" id="KW-0963">Cytoplasm</keyword>
<dbReference type="PROSITE" id="PS50305">
    <property type="entry name" value="SIRTUIN"/>
    <property type="match status" value="1"/>
</dbReference>
<keyword evidence="2 3" id="KW-0520">NAD</keyword>
<proteinExistence type="inferred from homology"/>
<dbReference type="AlphaFoldDB" id="A0A4R7K2B9"/>
<evidence type="ECO:0000259" key="5">
    <source>
        <dbReference type="PROSITE" id="PS50305"/>
    </source>
</evidence>
<comment type="domain">
    <text evidence="3">2 residues (Tyr-67 and Arg-70) present in a large hydrophobic pocket are probably involved in substrate specificity. They are important for desuccinylation activity, but dispensable for deacetylation activity.</text>
</comment>
<feature type="binding site" evidence="3">
    <location>
        <position position="70"/>
    </location>
    <ligand>
        <name>substrate</name>
    </ligand>
</feature>
<gene>
    <name evidence="3" type="primary">cobB</name>
    <name evidence="6" type="ORF">DES49_0277</name>
</gene>
<comment type="catalytic activity">
    <reaction evidence="3">
        <text>N(6)-acetyl-L-lysyl-[protein] + NAD(+) + H2O = 2''-O-acetyl-ADP-D-ribose + nicotinamide + L-lysyl-[protein]</text>
        <dbReference type="Rhea" id="RHEA:43636"/>
        <dbReference type="Rhea" id="RHEA-COMP:9752"/>
        <dbReference type="Rhea" id="RHEA-COMP:10731"/>
        <dbReference type="ChEBI" id="CHEBI:15377"/>
        <dbReference type="ChEBI" id="CHEBI:17154"/>
        <dbReference type="ChEBI" id="CHEBI:29969"/>
        <dbReference type="ChEBI" id="CHEBI:57540"/>
        <dbReference type="ChEBI" id="CHEBI:61930"/>
        <dbReference type="ChEBI" id="CHEBI:83767"/>
        <dbReference type="EC" id="2.3.1.286"/>
    </reaction>
</comment>
<feature type="binding site" evidence="3">
    <location>
        <position position="67"/>
    </location>
    <ligand>
        <name>substrate</name>
    </ligand>
</feature>
<evidence type="ECO:0000313" key="6">
    <source>
        <dbReference type="EMBL" id="TDT44177.1"/>
    </source>
</evidence>
<organism evidence="6 7">
    <name type="scientific">Halospina denitrificans</name>
    <dbReference type="NCBI Taxonomy" id="332522"/>
    <lineage>
        <taxon>Bacteria</taxon>
        <taxon>Pseudomonadati</taxon>
        <taxon>Pseudomonadota</taxon>
        <taxon>Gammaproteobacteria</taxon>
        <taxon>Halospina</taxon>
    </lineage>
</organism>
<sequence>MWWGKRQQSDSFKLSEHVVVLTGAGISAESGLSTFRDKGGLWEQFDIEDVATPEAWARNQAQVREFYNQRRRQVLEAAPNPGHQALVELERRCRVSVVTQNVDDLHERAGSGHVLHLHGSILEARSHVDPSEVIHLGERDLTPDWTCSYGYPLRPNVVWFGEPVPAMEEAATLVSRADHLLVVGSSLGVYPAASLVQFAQPGVPITVVDPDERMHLPGARVLRKPASEGVPEWVSRFKATFTI</sequence>
<dbReference type="InterPro" id="IPR003000">
    <property type="entry name" value="Sirtuin"/>
</dbReference>
<evidence type="ECO:0000313" key="7">
    <source>
        <dbReference type="Proteomes" id="UP000295830"/>
    </source>
</evidence>
<dbReference type="GO" id="GO:0070403">
    <property type="term" value="F:NAD+ binding"/>
    <property type="evidence" value="ECO:0007669"/>
    <property type="project" value="UniProtKB-UniRule"/>
</dbReference>
<feature type="active site" description="Proton acceptor" evidence="3">
    <location>
        <position position="118"/>
    </location>
</feature>
<dbReference type="GO" id="GO:0036055">
    <property type="term" value="F:protein-succinyllysine desuccinylase activity"/>
    <property type="evidence" value="ECO:0007669"/>
    <property type="project" value="UniProtKB-UniRule"/>
</dbReference>
<comment type="caution">
    <text evidence="6">The sequence shown here is derived from an EMBL/GenBank/DDBJ whole genome shotgun (WGS) entry which is preliminary data.</text>
</comment>
<keyword evidence="7" id="KW-1185">Reference proteome</keyword>
<dbReference type="InterPro" id="IPR050134">
    <property type="entry name" value="NAD-dep_sirtuin_deacylases"/>
</dbReference>
<dbReference type="InterPro" id="IPR029035">
    <property type="entry name" value="DHS-like_NAD/FAD-binding_dom"/>
</dbReference>
<dbReference type="InterPro" id="IPR026591">
    <property type="entry name" value="Sirtuin_cat_small_dom_sf"/>
</dbReference>
<dbReference type="InterPro" id="IPR027546">
    <property type="entry name" value="Sirtuin_class_III"/>
</dbReference>
<feature type="binding site" evidence="3">
    <location>
        <position position="226"/>
    </location>
    <ligand>
        <name>NAD(+)</name>
        <dbReference type="ChEBI" id="CHEBI:57540"/>
    </ligand>
</feature>
<dbReference type="OrthoDB" id="9800582at2"/>
<dbReference type="PANTHER" id="PTHR11085:SF4">
    <property type="entry name" value="NAD-DEPENDENT PROTEIN DEACYLASE"/>
    <property type="match status" value="1"/>
</dbReference>
<comment type="similarity">
    <text evidence="3">Belongs to the sirtuin family. Class III subfamily.</text>
</comment>
<dbReference type="GO" id="GO:0036054">
    <property type="term" value="F:protein-malonyllysine demalonylase activity"/>
    <property type="evidence" value="ECO:0007669"/>
    <property type="project" value="InterPro"/>
</dbReference>
<dbReference type="GO" id="GO:0017136">
    <property type="term" value="F:histone deacetylase activity, NAD-dependent"/>
    <property type="evidence" value="ECO:0007669"/>
    <property type="project" value="TreeGrafter"/>
</dbReference>
<dbReference type="GO" id="GO:0005737">
    <property type="term" value="C:cytoplasm"/>
    <property type="evidence" value="ECO:0007669"/>
    <property type="project" value="UniProtKB-SubCell"/>
</dbReference>
<evidence type="ECO:0000256" key="1">
    <source>
        <dbReference type="ARBA" id="ARBA00022679"/>
    </source>
</evidence>
<dbReference type="EC" id="2.3.1.286" evidence="3"/>
<comment type="subcellular location">
    <subcellularLocation>
        <location evidence="3">Cytoplasm</location>
    </subcellularLocation>
</comment>
<dbReference type="RefSeq" id="WP_133734588.1">
    <property type="nucleotide sequence ID" value="NZ_SOAX01000001.1"/>
</dbReference>
<dbReference type="HAMAP" id="MF_01121">
    <property type="entry name" value="Sirtuin_ClassIII"/>
    <property type="match status" value="1"/>
</dbReference>
<dbReference type="InterPro" id="IPR026590">
    <property type="entry name" value="Ssirtuin_cat_dom"/>
</dbReference>
<dbReference type="Gene3D" id="3.30.1600.10">
    <property type="entry name" value="SIR2/SIRT2 'Small Domain"/>
    <property type="match status" value="1"/>
</dbReference>
<evidence type="ECO:0000256" key="2">
    <source>
        <dbReference type="ARBA" id="ARBA00023027"/>
    </source>
</evidence>
<dbReference type="Pfam" id="PF02146">
    <property type="entry name" value="SIR2"/>
    <property type="match status" value="1"/>
</dbReference>
<feature type="domain" description="Deacetylase sirtuin-type" evidence="5">
    <location>
        <begin position="1"/>
        <end position="240"/>
    </location>
</feature>
<evidence type="ECO:0000256" key="4">
    <source>
        <dbReference type="PROSITE-ProRule" id="PRU00236"/>
    </source>
</evidence>
<feature type="binding site" evidence="3">
    <location>
        <begin position="184"/>
        <end position="186"/>
    </location>
    <ligand>
        <name>NAD(+)</name>
        <dbReference type="ChEBI" id="CHEBI:57540"/>
    </ligand>
</feature>
<evidence type="ECO:0000256" key="3">
    <source>
        <dbReference type="HAMAP-Rule" id="MF_01121"/>
    </source>
</evidence>
<dbReference type="EMBL" id="SOAX01000001">
    <property type="protein sequence ID" value="TDT44177.1"/>
    <property type="molecule type" value="Genomic_DNA"/>
</dbReference>
<reference evidence="6 7" key="1">
    <citation type="submission" date="2019-03" db="EMBL/GenBank/DDBJ databases">
        <title>Genomic Encyclopedia of Type Strains, Phase IV (KMG-IV): sequencing the most valuable type-strain genomes for metagenomic binning, comparative biology and taxonomic classification.</title>
        <authorList>
            <person name="Goeker M."/>
        </authorList>
    </citation>
    <scope>NUCLEOTIDE SEQUENCE [LARGE SCALE GENOMIC DNA]</scope>
    <source>
        <strain evidence="6 7">DSM 15505</strain>
    </source>
</reference>
<keyword evidence="1" id="KW-0808">Transferase</keyword>
<comment type="catalytic activity">
    <reaction evidence="3">
        <text>N(6)-succinyl-L-lysyl-[protein] + NAD(+) + H2O = 2''-O-succinyl-ADP-D-ribose + nicotinamide + L-lysyl-[protein]</text>
        <dbReference type="Rhea" id="RHEA:47668"/>
        <dbReference type="Rhea" id="RHEA-COMP:9752"/>
        <dbReference type="Rhea" id="RHEA-COMP:11877"/>
        <dbReference type="ChEBI" id="CHEBI:15377"/>
        <dbReference type="ChEBI" id="CHEBI:17154"/>
        <dbReference type="ChEBI" id="CHEBI:29969"/>
        <dbReference type="ChEBI" id="CHEBI:57540"/>
        <dbReference type="ChEBI" id="CHEBI:87830"/>
        <dbReference type="ChEBI" id="CHEBI:87832"/>
    </reaction>
</comment>
<comment type="function">
    <text evidence="3">NAD-dependent lysine deacetylase and desuccinylase that specifically removes acetyl and succinyl groups on target proteins. Modulates the activities of several proteins which are inactive in their acylated form.</text>
</comment>
<feature type="binding site" evidence="3">
    <location>
        <begin position="100"/>
        <end position="103"/>
    </location>
    <ligand>
        <name>NAD(+)</name>
        <dbReference type="ChEBI" id="CHEBI:57540"/>
    </ligand>
</feature>
<accession>A0A4R7K2B9</accession>
<comment type="caution">
    <text evidence="3 4">Lacks conserved residue(s) required for the propagation of feature annotation.</text>
</comment>
<feature type="binding site" evidence="3">
    <location>
        <begin position="23"/>
        <end position="42"/>
    </location>
    <ligand>
        <name>NAD(+)</name>
        <dbReference type="ChEBI" id="CHEBI:57540"/>
    </ligand>
</feature>
<name>A0A4R7K2B9_9GAMM</name>